<evidence type="ECO:0000256" key="6">
    <source>
        <dbReference type="ARBA" id="ARBA00022692"/>
    </source>
</evidence>
<evidence type="ECO:0000259" key="13">
    <source>
        <dbReference type="Pfam" id="PF02706"/>
    </source>
</evidence>
<evidence type="ECO:0000256" key="9">
    <source>
        <dbReference type="ARBA" id="ARBA00023136"/>
    </source>
</evidence>
<dbReference type="Proteomes" id="UP000051020">
    <property type="component" value="Unassembled WGS sequence"/>
</dbReference>
<dbReference type="RefSeq" id="WP_050338452.1">
    <property type="nucleotide sequence ID" value="NZ_AZCU01000002.1"/>
</dbReference>
<reference evidence="15 16" key="1">
    <citation type="journal article" date="2015" name="Genome Announc.">
        <title>Expanding the biotechnology potential of lactobacilli through comparative genomics of 213 strains and associated genera.</title>
        <authorList>
            <person name="Sun Z."/>
            <person name="Harris H.M."/>
            <person name="McCann A."/>
            <person name="Guo C."/>
            <person name="Argimon S."/>
            <person name="Zhang W."/>
            <person name="Yang X."/>
            <person name="Jeffery I.B."/>
            <person name="Cooney J.C."/>
            <person name="Kagawa T.F."/>
            <person name="Liu W."/>
            <person name="Song Y."/>
            <person name="Salvetti E."/>
            <person name="Wrobel A."/>
            <person name="Rasinkangas P."/>
            <person name="Parkhill J."/>
            <person name="Rea M.C."/>
            <person name="O'Sullivan O."/>
            <person name="Ritari J."/>
            <person name="Douillard F.P."/>
            <person name="Paul Ross R."/>
            <person name="Yang R."/>
            <person name="Briner A.E."/>
            <person name="Felis G.E."/>
            <person name="de Vos W.M."/>
            <person name="Barrangou R."/>
            <person name="Klaenhammer T.R."/>
            <person name="Caufield P.W."/>
            <person name="Cui Y."/>
            <person name="Zhang H."/>
            <person name="O'Toole P.W."/>
        </authorList>
    </citation>
    <scope>NUCLEOTIDE SEQUENCE [LARGE SCALE GENOMIC DNA]</scope>
    <source>
        <strain evidence="15 16">DSM 20314</strain>
    </source>
</reference>
<evidence type="ECO:0000259" key="14">
    <source>
        <dbReference type="Pfam" id="PF13807"/>
    </source>
</evidence>
<comment type="subcellular location">
    <subcellularLocation>
        <location evidence="1">Cell membrane</location>
        <topology evidence="1">Multi-pass membrane protein</topology>
    </subcellularLocation>
</comment>
<name>A0A837RFM5_LACPE</name>
<dbReference type="Pfam" id="PF02706">
    <property type="entry name" value="Wzz"/>
    <property type="match status" value="1"/>
</dbReference>
<dbReference type="GeneID" id="49394284"/>
<dbReference type="PANTHER" id="PTHR32309">
    <property type="entry name" value="TYROSINE-PROTEIN KINASE"/>
    <property type="match status" value="1"/>
</dbReference>
<evidence type="ECO:0000256" key="3">
    <source>
        <dbReference type="ARBA" id="ARBA00006683"/>
    </source>
</evidence>
<dbReference type="GO" id="GO:0005886">
    <property type="term" value="C:plasma membrane"/>
    <property type="evidence" value="ECO:0007669"/>
    <property type="project" value="UniProtKB-SubCell"/>
</dbReference>
<evidence type="ECO:0000313" key="15">
    <source>
        <dbReference type="EMBL" id="KRK26727.1"/>
    </source>
</evidence>
<gene>
    <name evidence="15" type="ORF">FD24_GL001537</name>
</gene>
<keyword evidence="9 12" id="KW-0472">Membrane</keyword>
<evidence type="ECO:0000256" key="2">
    <source>
        <dbReference type="ARBA" id="ARBA00005132"/>
    </source>
</evidence>
<dbReference type="Pfam" id="PF13807">
    <property type="entry name" value="GNVR"/>
    <property type="match status" value="1"/>
</dbReference>
<proteinExistence type="inferred from homology"/>
<evidence type="ECO:0000256" key="12">
    <source>
        <dbReference type="SAM" id="Phobius"/>
    </source>
</evidence>
<keyword evidence="7" id="KW-0972">Capsule biogenesis/degradation</keyword>
<comment type="caution">
    <text evidence="15">The sequence shown here is derived from an EMBL/GenBank/DDBJ whole genome shotgun (WGS) entry which is preliminary data.</text>
</comment>
<evidence type="ECO:0000256" key="11">
    <source>
        <dbReference type="ARBA" id="ARBA00045736"/>
    </source>
</evidence>
<feature type="transmembrane region" description="Helical" evidence="12">
    <location>
        <begin position="175"/>
        <end position="195"/>
    </location>
</feature>
<dbReference type="InterPro" id="IPR050445">
    <property type="entry name" value="Bact_polysacc_biosynth/exp"/>
</dbReference>
<comment type="pathway">
    <text evidence="2">Capsule biogenesis; capsule polysaccharide biosynthesis.</text>
</comment>
<accession>A0A837RFM5</accession>
<keyword evidence="5" id="KW-1003">Cell membrane</keyword>
<keyword evidence="10" id="KW-0270">Exopolysaccharide synthesis</keyword>
<dbReference type="InterPro" id="IPR003856">
    <property type="entry name" value="LPS_length_determ_N"/>
</dbReference>
<keyword evidence="6 12" id="KW-0812">Transmembrane</keyword>
<evidence type="ECO:0000313" key="16">
    <source>
        <dbReference type="Proteomes" id="UP000051020"/>
    </source>
</evidence>
<dbReference type="AlphaFoldDB" id="A0A837RFM5"/>
<dbReference type="PANTHER" id="PTHR32309:SF13">
    <property type="entry name" value="FERRIC ENTEROBACTIN TRANSPORT PROTEIN FEPE"/>
    <property type="match status" value="1"/>
</dbReference>
<dbReference type="EMBL" id="AZCU01000002">
    <property type="protein sequence ID" value="KRK26727.1"/>
    <property type="molecule type" value="Genomic_DNA"/>
</dbReference>
<comment type="function">
    <text evidence="11">Required for CpsD phosphorylation. Involved in the regulation of capsular polysaccharide biosynthesis. May be part of a complex that directs the coordinated polymerization and export to the cell surface of the capsular polysaccharide.</text>
</comment>
<protein>
    <recommendedName>
        <fullName evidence="4">Capsular polysaccharide biosynthesis protein CpsC</fullName>
    </recommendedName>
</protein>
<feature type="transmembrane region" description="Helical" evidence="12">
    <location>
        <begin position="20"/>
        <end position="40"/>
    </location>
</feature>
<dbReference type="InterPro" id="IPR032807">
    <property type="entry name" value="GNVR"/>
</dbReference>
<evidence type="ECO:0000256" key="10">
    <source>
        <dbReference type="ARBA" id="ARBA00023169"/>
    </source>
</evidence>
<feature type="domain" description="Polysaccharide chain length determinant N-terminal" evidence="13">
    <location>
        <begin position="8"/>
        <end position="93"/>
    </location>
</feature>
<keyword evidence="8 12" id="KW-1133">Transmembrane helix</keyword>
<evidence type="ECO:0000256" key="4">
    <source>
        <dbReference type="ARBA" id="ARBA00020739"/>
    </source>
</evidence>
<evidence type="ECO:0000256" key="7">
    <source>
        <dbReference type="ARBA" id="ARBA00022903"/>
    </source>
</evidence>
<sequence length="251" mass="27567">MEQIITFDFMVKLVRHYWKVLLSLTLLGGLIATVVTLWVVKPQYQANVQILVNRKHSSAGTDLTGQQADVQMITTYKELITNSVVLKPARQDLMDEHGLRRSVNTLKQAVSVTSTANSQVFSIVVRDHNASASAVIANQIATTFKSQVKQIIKVNNVTIVAPAETPDAPVSPKKMINILLGLVMGLLLGLVYASVRILTNRRVQTLEFLTDDLQLTSLGLVNHQPVVATKTDNLAAKQRPQTAAKPAIKRV</sequence>
<feature type="domain" description="Tyrosine-protein kinase G-rich" evidence="14">
    <location>
        <begin position="145"/>
        <end position="196"/>
    </location>
</feature>
<dbReference type="GO" id="GO:0004713">
    <property type="term" value="F:protein tyrosine kinase activity"/>
    <property type="evidence" value="ECO:0007669"/>
    <property type="project" value="TreeGrafter"/>
</dbReference>
<evidence type="ECO:0000256" key="5">
    <source>
        <dbReference type="ARBA" id="ARBA00022475"/>
    </source>
</evidence>
<dbReference type="GO" id="GO:0000271">
    <property type="term" value="P:polysaccharide biosynthetic process"/>
    <property type="evidence" value="ECO:0007669"/>
    <property type="project" value="UniProtKB-KW"/>
</dbReference>
<evidence type="ECO:0000256" key="8">
    <source>
        <dbReference type="ARBA" id="ARBA00022989"/>
    </source>
</evidence>
<evidence type="ECO:0000256" key="1">
    <source>
        <dbReference type="ARBA" id="ARBA00004651"/>
    </source>
</evidence>
<organism evidence="15 16">
    <name type="scientific">Lactiplantibacillus pentosus DSM 20314</name>
    <dbReference type="NCBI Taxonomy" id="1423791"/>
    <lineage>
        <taxon>Bacteria</taxon>
        <taxon>Bacillati</taxon>
        <taxon>Bacillota</taxon>
        <taxon>Bacilli</taxon>
        <taxon>Lactobacillales</taxon>
        <taxon>Lactobacillaceae</taxon>
        <taxon>Lactiplantibacillus</taxon>
    </lineage>
</organism>
<comment type="similarity">
    <text evidence="3">Belongs to the CpsC/CapA family.</text>
</comment>